<comment type="caution">
    <text evidence="2">The sequence shown here is derived from an EMBL/GenBank/DDBJ whole genome shotgun (WGS) entry which is preliminary data.</text>
</comment>
<proteinExistence type="predicted"/>
<sequence>MIYNHKRKISSIGEDKALLKKRINDGLATQKEIRKFNRLKGLSETKNVFGKVFVTKATKFGDPTRNKNKHRRVVAIKANDSGMILTPVTRANTILGLSRFDGDRLINVNQARKISFDEVFEKRKFPKTGNDFLTRDEKRQLLRKTLRLNVGGGKAIPKHSKLPKNRDSRRNSCKRK</sequence>
<gene>
    <name evidence="2" type="ORF">IAC61_03500</name>
</gene>
<evidence type="ECO:0000256" key="1">
    <source>
        <dbReference type="SAM" id="MobiDB-lite"/>
    </source>
</evidence>
<dbReference type="EMBL" id="JADINA010000022">
    <property type="protein sequence ID" value="MBO8426368.1"/>
    <property type="molecule type" value="Genomic_DNA"/>
</dbReference>
<accession>A0A9D9GWC0</accession>
<name>A0A9D9GWC0_9FIRM</name>
<organism evidence="2 3">
    <name type="scientific">Candidatus Alloenteromonas pullistercoris</name>
    <dbReference type="NCBI Taxonomy" id="2840785"/>
    <lineage>
        <taxon>Bacteria</taxon>
        <taxon>Bacillati</taxon>
        <taxon>Bacillota</taxon>
        <taxon>Bacillota incertae sedis</taxon>
        <taxon>Candidatus Alloenteromonas</taxon>
    </lineage>
</organism>
<reference evidence="2" key="1">
    <citation type="submission" date="2020-10" db="EMBL/GenBank/DDBJ databases">
        <authorList>
            <person name="Gilroy R."/>
        </authorList>
    </citation>
    <scope>NUCLEOTIDE SEQUENCE</scope>
    <source>
        <strain evidence="2">17113</strain>
    </source>
</reference>
<feature type="region of interest" description="Disordered" evidence="1">
    <location>
        <begin position="149"/>
        <end position="176"/>
    </location>
</feature>
<dbReference type="AlphaFoldDB" id="A0A9D9GWC0"/>
<dbReference type="Proteomes" id="UP000823634">
    <property type="component" value="Unassembled WGS sequence"/>
</dbReference>
<reference evidence="2" key="2">
    <citation type="journal article" date="2021" name="PeerJ">
        <title>Extensive microbial diversity within the chicken gut microbiome revealed by metagenomics and culture.</title>
        <authorList>
            <person name="Gilroy R."/>
            <person name="Ravi A."/>
            <person name="Getino M."/>
            <person name="Pursley I."/>
            <person name="Horton D.L."/>
            <person name="Alikhan N.F."/>
            <person name="Baker D."/>
            <person name="Gharbi K."/>
            <person name="Hall N."/>
            <person name="Watson M."/>
            <person name="Adriaenssens E.M."/>
            <person name="Foster-Nyarko E."/>
            <person name="Jarju S."/>
            <person name="Secka A."/>
            <person name="Antonio M."/>
            <person name="Oren A."/>
            <person name="Chaudhuri R.R."/>
            <person name="La Ragione R."/>
            <person name="Hildebrand F."/>
            <person name="Pallen M.J."/>
        </authorList>
    </citation>
    <scope>NUCLEOTIDE SEQUENCE</scope>
    <source>
        <strain evidence="2">17113</strain>
    </source>
</reference>
<evidence type="ECO:0000313" key="3">
    <source>
        <dbReference type="Proteomes" id="UP000823634"/>
    </source>
</evidence>
<evidence type="ECO:0000313" key="2">
    <source>
        <dbReference type="EMBL" id="MBO8426368.1"/>
    </source>
</evidence>
<protein>
    <submittedName>
        <fullName evidence="2">Uncharacterized protein</fullName>
    </submittedName>
</protein>